<dbReference type="EMBL" id="BMAW01058244">
    <property type="protein sequence ID" value="GFT15195.1"/>
    <property type="molecule type" value="Genomic_DNA"/>
</dbReference>
<evidence type="ECO:0000313" key="2">
    <source>
        <dbReference type="Proteomes" id="UP000887013"/>
    </source>
</evidence>
<reference evidence="1" key="1">
    <citation type="submission" date="2020-08" db="EMBL/GenBank/DDBJ databases">
        <title>Multicomponent nature underlies the extraordinary mechanical properties of spider dragline silk.</title>
        <authorList>
            <person name="Kono N."/>
            <person name="Nakamura H."/>
            <person name="Mori M."/>
            <person name="Yoshida Y."/>
            <person name="Ohtoshi R."/>
            <person name="Malay A.D."/>
            <person name="Moran D.A.P."/>
            <person name="Tomita M."/>
            <person name="Numata K."/>
            <person name="Arakawa K."/>
        </authorList>
    </citation>
    <scope>NUCLEOTIDE SEQUENCE</scope>
</reference>
<proteinExistence type="predicted"/>
<protein>
    <submittedName>
        <fullName evidence="1">Uncharacterized protein</fullName>
    </submittedName>
</protein>
<organism evidence="1 2">
    <name type="scientific">Nephila pilipes</name>
    <name type="common">Giant wood spider</name>
    <name type="synonym">Nephila maculata</name>
    <dbReference type="NCBI Taxonomy" id="299642"/>
    <lineage>
        <taxon>Eukaryota</taxon>
        <taxon>Metazoa</taxon>
        <taxon>Ecdysozoa</taxon>
        <taxon>Arthropoda</taxon>
        <taxon>Chelicerata</taxon>
        <taxon>Arachnida</taxon>
        <taxon>Araneae</taxon>
        <taxon>Araneomorphae</taxon>
        <taxon>Entelegynae</taxon>
        <taxon>Araneoidea</taxon>
        <taxon>Nephilidae</taxon>
        <taxon>Nephila</taxon>
    </lineage>
</organism>
<dbReference type="OrthoDB" id="10474343at2759"/>
<sequence>MLFIIGAWYRIPERESRRTQACRKKVDGKGRPSARFFDILRLVKTMFHDVLYGGRRPATVKVSTGQHTRHCPTTLISQNHKTRQTGTFPSFSTI</sequence>
<keyword evidence="2" id="KW-1185">Reference proteome</keyword>
<dbReference type="AlphaFoldDB" id="A0A8X6NHI9"/>
<evidence type="ECO:0000313" key="1">
    <source>
        <dbReference type="EMBL" id="GFT15195.1"/>
    </source>
</evidence>
<name>A0A8X6NHI9_NEPPI</name>
<gene>
    <name evidence="1" type="ORF">NPIL_72151</name>
</gene>
<comment type="caution">
    <text evidence="1">The sequence shown here is derived from an EMBL/GenBank/DDBJ whole genome shotgun (WGS) entry which is preliminary data.</text>
</comment>
<accession>A0A8X6NHI9</accession>
<dbReference type="Proteomes" id="UP000887013">
    <property type="component" value="Unassembled WGS sequence"/>
</dbReference>